<sequence>MYLSCPFSSSLDLGQRSSSIVLAFSSIFLGN</sequence>
<dbReference type="AlphaFoldDB" id="A0A0A8Z990"/>
<reference evidence="1" key="1">
    <citation type="submission" date="2014-09" db="EMBL/GenBank/DDBJ databases">
        <authorList>
            <person name="Magalhaes I.L.F."/>
            <person name="Oliveira U."/>
            <person name="Santos F.R."/>
            <person name="Vidigal T.H.D.A."/>
            <person name="Brescovit A.D."/>
            <person name="Santos A.J."/>
        </authorList>
    </citation>
    <scope>NUCLEOTIDE SEQUENCE</scope>
    <source>
        <tissue evidence="1">Shoot tissue taken approximately 20 cm above the soil surface</tissue>
    </source>
</reference>
<evidence type="ECO:0000313" key="1">
    <source>
        <dbReference type="EMBL" id="JAD35969.1"/>
    </source>
</evidence>
<dbReference type="EMBL" id="GBRH01261926">
    <property type="protein sequence ID" value="JAD35969.1"/>
    <property type="molecule type" value="Transcribed_RNA"/>
</dbReference>
<name>A0A0A8Z990_ARUDO</name>
<accession>A0A0A8Z990</accession>
<reference evidence="1" key="2">
    <citation type="journal article" date="2015" name="Data Brief">
        <title>Shoot transcriptome of the giant reed, Arundo donax.</title>
        <authorList>
            <person name="Barrero R.A."/>
            <person name="Guerrero F.D."/>
            <person name="Moolhuijzen P."/>
            <person name="Goolsby J.A."/>
            <person name="Tidwell J."/>
            <person name="Bellgard S.E."/>
            <person name="Bellgard M.I."/>
        </authorList>
    </citation>
    <scope>NUCLEOTIDE SEQUENCE</scope>
    <source>
        <tissue evidence="1">Shoot tissue taken approximately 20 cm above the soil surface</tissue>
    </source>
</reference>
<proteinExistence type="predicted"/>
<organism evidence="1">
    <name type="scientific">Arundo donax</name>
    <name type="common">Giant reed</name>
    <name type="synonym">Donax arundinaceus</name>
    <dbReference type="NCBI Taxonomy" id="35708"/>
    <lineage>
        <taxon>Eukaryota</taxon>
        <taxon>Viridiplantae</taxon>
        <taxon>Streptophyta</taxon>
        <taxon>Embryophyta</taxon>
        <taxon>Tracheophyta</taxon>
        <taxon>Spermatophyta</taxon>
        <taxon>Magnoliopsida</taxon>
        <taxon>Liliopsida</taxon>
        <taxon>Poales</taxon>
        <taxon>Poaceae</taxon>
        <taxon>PACMAD clade</taxon>
        <taxon>Arundinoideae</taxon>
        <taxon>Arundineae</taxon>
        <taxon>Arundo</taxon>
    </lineage>
</organism>
<protein>
    <submittedName>
        <fullName evidence="1">Uncharacterized protein</fullName>
    </submittedName>
</protein>